<evidence type="ECO:0000256" key="1">
    <source>
        <dbReference type="ARBA" id="ARBA00023186"/>
    </source>
</evidence>
<comment type="caution">
    <text evidence="4">The sequence shown here is derived from an EMBL/GenBank/DDBJ whole genome shotgun (WGS) entry which is preliminary data.</text>
</comment>
<keyword evidence="1" id="KW-0143">Chaperone</keyword>
<feature type="coiled-coil region" evidence="2">
    <location>
        <begin position="28"/>
        <end position="55"/>
    </location>
</feature>
<proteinExistence type="predicted"/>
<dbReference type="Pfam" id="PF18265">
    <property type="entry name" value="Nas2_N"/>
    <property type="match status" value="1"/>
</dbReference>
<dbReference type="Gene3D" id="2.30.42.10">
    <property type="match status" value="1"/>
</dbReference>
<organism evidence="4 5">
    <name type="scientific">Cyanidium caldarium</name>
    <name type="common">Red alga</name>
    <dbReference type="NCBI Taxonomy" id="2771"/>
    <lineage>
        <taxon>Eukaryota</taxon>
        <taxon>Rhodophyta</taxon>
        <taxon>Bangiophyceae</taxon>
        <taxon>Cyanidiales</taxon>
        <taxon>Cyanidiaceae</taxon>
        <taxon>Cyanidium</taxon>
    </lineage>
</organism>
<dbReference type="PANTHER" id="PTHR12651:SF1">
    <property type="entry name" value="26S PROTEASOME NON-ATPASE REGULATORY SUBUNIT 9"/>
    <property type="match status" value="1"/>
</dbReference>
<dbReference type="AlphaFoldDB" id="A0AAV9J0J9"/>
<dbReference type="Proteomes" id="UP001301350">
    <property type="component" value="Unassembled WGS sequence"/>
</dbReference>
<gene>
    <name evidence="4" type="ORF">CDCA_CDCA14G3888</name>
</gene>
<dbReference type="InterPro" id="IPR040815">
    <property type="entry name" value="Nas2_N"/>
</dbReference>
<evidence type="ECO:0000259" key="3">
    <source>
        <dbReference type="Pfam" id="PF18265"/>
    </source>
</evidence>
<dbReference type="EMBL" id="JANCYW010000014">
    <property type="protein sequence ID" value="KAK4537863.1"/>
    <property type="molecule type" value="Genomic_DNA"/>
</dbReference>
<dbReference type="InterPro" id="IPR035269">
    <property type="entry name" value="PSMD9"/>
</dbReference>
<dbReference type="InterPro" id="IPR036034">
    <property type="entry name" value="PDZ_sf"/>
</dbReference>
<evidence type="ECO:0000256" key="2">
    <source>
        <dbReference type="SAM" id="Coils"/>
    </source>
</evidence>
<keyword evidence="2" id="KW-0175">Coiled coil</keyword>
<evidence type="ECO:0000313" key="5">
    <source>
        <dbReference type="Proteomes" id="UP001301350"/>
    </source>
</evidence>
<keyword evidence="5" id="KW-1185">Reference proteome</keyword>
<dbReference type="GO" id="GO:0005634">
    <property type="term" value="C:nucleus"/>
    <property type="evidence" value="ECO:0007669"/>
    <property type="project" value="TreeGrafter"/>
</dbReference>
<feature type="domain" description="Nas2 N-terminal" evidence="3">
    <location>
        <begin position="36"/>
        <end position="109"/>
    </location>
</feature>
<sequence length="249" mass="27026">MGEALGEDRIPSIATQFRPLHSSLASMTQDEELRVRSLMREREHIEREIQQLVGALQGTPAGAHGPLVDADGYPRTDCDVVQIRHWRHRLAALHTDHAKVTQALEPLMQVMLGGPARAEAVLGNGRGVLLSEPVEEAVQGPEEISAVDANAPVFARFVEVTAGSPAAVAGIRVGDELVALGSCRRWVALAGALSDYRHQSIEVWVRRWDTEGDTATMPLLRLWLTPREWSGAGLLGARLVPLPPPTASE</sequence>
<dbReference type="GO" id="GO:0005737">
    <property type="term" value="C:cytoplasm"/>
    <property type="evidence" value="ECO:0007669"/>
    <property type="project" value="TreeGrafter"/>
</dbReference>
<name>A0AAV9J0J9_CYACA</name>
<dbReference type="Gene3D" id="6.10.140.1710">
    <property type="match status" value="1"/>
</dbReference>
<accession>A0AAV9J0J9</accession>
<protein>
    <recommendedName>
        <fullName evidence="3">Nas2 N-terminal domain-containing protein</fullName>
    </recommendedName>
</protein>
<evidence type="ECO:0000313" key="4">
    <source>
        <dbReference type="EMBL" id="KAK4537863.1"/>
    </source>
</evidence>
<dbReference type="SUPFAM" id="SSF50156">
    <property type="entry name" value="PDZ domain-like"/>
    <property type="match status" value="1"/>
</dbReference>
<dbReference type="PANTHER" id="PTHR12651">
    <property type="entry name" value="26S PROTEASOME NON-ATPASE REGULATORY SUBUNIT 9"/>
    <property type="match status" value="1"/>
</dbReference>
<dbReference type="GO" id="GO:0070682">
    <property type="term" value="P:proteasome regulatory particle assembly"/>
    <property type="evidence" value="ECO:0007669"/>
    <property type="project" value="InterPro"/>
</dbReference>
<reference evidence="4 5" key="1">
    <citation type="submission" date="2022-07" db="EMBL/GenBank/DDBJ databases">
        <title>Genome-wide signatures of adaptation to extreme environments.</title>
        <authorList>
            <person name="Cho C.H."/>
            <person name="Yoon H.S."/>
        </authorList>
    </citation>
    <scope>NUCLEOTIDE SEQUENCE [LARGE SCALE GENOMIC DNA]</scope>
    <source>
        <strain evidence="4 5">DBV 063 E5</strain>
    </source>
</reference>